<feature type="active site" evidence="3">
    <location>
        <position position="951"/>
    </location>
</feature>
<keyword evidence="3" id="KW-0378">Hydrolase</keyword>
<dbReference type="InterPro" id="IPR003593">
    <property type="entry name" value="AAA+_ATPase"/>
</dbReference>
<proteinExistence type="inferred from homology"/>
<evidence type="ECO:0000256" key="1">
    <source>
        <dbReference type="ARBA" id="ARBA00022670"/>
    </source>
</evidence>
<evidence type="ECO:0000313" key="6">
    <source>
        <dbReference type="EMBL" id="MBM6739265.1"/>
    </source>
</evidence>
<dbReference type="InterPro" id="IPR027417">
    <property type="entry name" value="P-loop_NTPase"/>
</dbReference>
<comment type="similarity">
    <text evidence="3">Belongs to the peptidase S16 family.</text>
</comment>
<evidence type="ECO:0000259" key="5">
    <source>
        <dbReference type="PROSITE" id="PS51786"/>
    </source>
</evidence>
<dbReference type="SUPFAM" id="SSF54211">
    <property type="entry name" value="Ribosomal protein S5 domain 2-like"/>
    <property type="match status" value="1"/>
</dbReference>
<dbReference type="PRINTS" id="PR00830">
    <property type="entry name" value="ENDOLAPTASE"/>
</dbReference>
<evidence type="ECO:0000256" key="2">
    <source>
        <dbReference type="ARBA" id="ARBA00022825"/>
    </source>
</evidence>
<dbReference type="EC" id="3.4.21.53" evidence="3"/>
<dbReference type="SUPFAM" id="SSF52540">
    <property type="entry name" value="P-loop containing nucleoside triphosphate hydrolases"/>
    <property type="match status" value="2"/>
</dbReference>
<dbReference type="InterPro" id="IPR008269">
    <property type="entry name" value="Lon_proteolytic"/>
</dbReference>
<keyword evidence="2 3" id="KW-0720">Serine protease</keyword>
<protein>
    <recommendedName>
        <fullName evidence="3">endopeptidase La</fullName>
        <ecNumber evidence="3">3.4.21.53</ecNumber>
    </recommendedName>
</protein>
<dbReference type="EMBL" id="JACLYY010000019">
    <property type="protein sequence ID" value="MBM6739265.1"/>
    <property type="molecule type" value="Genomic_DNA"/>
</dbReference>
<dbReference type="InterPro" id="IPR027065">
    <property type="entry name" value="Lon_Prtase"/>
</dbReference>
<dbReference type="Proteomes" id="UP000716906">
    <property type="component" value="Unassembled WGS sequence"/>
</dbReference>
<dbReference type="Gene3D" id="1.10.8.60">
    <property type="match status" value="2"/>
</dbReference>
<name>A0ABS2EC93_9FIRM</name>
<feature type="region of interest" description="Disordered" evidence="4">
    <location>
        <begin position="136"/>
        <end position="156"/>
    </location>
</feature>
<evidence type="ECO:0000256" key="4">
    <source>
        <dbReference type="SAM" id="MobiDB-lite"/>
    </source>
</evidence>
<dbReference type="Gene3D" id="3.30.230.10">
    <property type="match status" value="1"/>
</dbReference>
<organism evidence="6 7">
    <name type="scientific">Faecalicatena fissicatena</name>
    <dbReference type="NCBI Taxonomy" id="290055"/>
    <lineage>
        <taxon>Bacteria</taxon>
        <taxon>Bacillati</taxon>
        <taxon>Bacillota</taxon>
        <taxon>Clostridia</taxon>
        <taxon>Lachnospirales</taxon>
        <taxon>Lachnospiraceae</taxon>
        <taxon>Faecalicatena</taxon>
    </lineage>
</organism>
<feature type="active site" evidence="3">
    <location>
        <position position="908"/>
    </location>
</feature>
<sequence>MCAYNMKDEDIQEIQTTFFAIKTAKVETGHIICIESEVYNLRKNLLYEFHIIDQEDECRRLNCCLEMMLAKQLGEPLEGENYCFFLALDEETELYHVQSYIKTSDKPILREYLEHVDRNPDNKVLAAFSSMTEEQKESIKRQLDSPEYAQKERDERPAPIFNTESELRCKYELAKAHYSPENREYIEGKFAVLQKSSDSKEKHHAKECLKYFLTINSGVQKGFSFSTASLRKEISTSLYGMETVTERIIEILMAARRSGKSNCRILLVGSPGTGKTEVVQAVSRGINRPIVTIEGSAMRSGLDLIGEDKIYDKSEPGAATLQFFRAGTTDVVLLIDEVDKMGKDARDGNCFNALLSLLEGYDTYLEGCLDLSSTLVFATANSLYGISDAVVNRFEVIHIPDFDFERKIKIAEEYSVPKLLKKYHLSEGELRINNDVLEMLARQYCSDAGMRDMQKFLEVIFQRVLVKNAEGTVSVNTENIKEYLAVEPDKTNLRVLYNNQYQYYSEEERREIEGMFSTLASPAADSKERMIIRKKLEYHIYMNPYEENREKVGIESFYRTLEESHFGMEAVKRQIIRSYYSEKQPNFRFLFYGPAGTGKTSLINAVGKVLDMPVVRINCNGLYDVSVLKGTPDLYGNGDCGAVIRGMSKKRTRRVLIHLDEIDKGLKQGGSGNIEAVLMELLDDSRLWYDTFLDFPINMDSVSFIATCNSLNEISPILLDRFRMIPVMGYEPWEKKQIASAYILPRLIRRSGYDNLQIHMDAAAAEYLVDYCAPGRGVRGLEHCLRTAVEALIEEYCSSGKEELRISKYLLEKEIGSAVNNEDECPCKDTKAVGIAKGIGVCNGIGRIMTVEATVLDRNEIVITGSVEEDTRESVLVIRTLVETMTSIQGKGLHIHFGTIGERKCGPSAGLSVFAATYSAYTGLPVPMDLALTGEVTLKGYVTGVGGVEEKIRGAQKSGCSLICVPKQNYTEKVEALCENLETKVLPIYHVKEVLKHVFGEGEGNDGGVI</sequence>
<accession>A0ABS2EC93</accession>
<reference evidence="6 7" key="1">
    <citation type="journal article" date="2021" name="Sci. Rep.">
        <title>The distribution of antibiotic resistance genes in chicken gut microbiota commensals.</title>
        <authorList>
            <person name="Juricova H."/>
            <person name="Matiasovicova J."/>
            <person name="Kubasova T."/>
            <person name="Cejkova D."/>
            <person name="Rychlik I."/>
        </authorList>
    </citation>
    <scope>NUCLEOTIDE SEQUENCE [LARGE SCALE GENOMIC DNA]</scope>
    <source>
        <strain evidence="6 7">An773</strain>
    </source>
</reference>
<dbReference type="InterPro" id="IPR014721">
    <property type="entry name" value="Ribsml_uS5_D2-typ_fold_subgr"/>
</dbReference>
<comment type="catalytic activity">
    <reaction evidence="3">
        <text>Hydrolysis of proteins in presence of ATP.</text>
        <dbReference type="EC" id="3.4.21.53"/>
    </reaction>
</comment>
<keyword evidence="1 3" id="KW-0645">Protease</keyword>
<feature type="domain" description="Lon proteolytic" evidence="5">
    <location>
        <begin position="830"/>
        <end position="1001"/>
    </location>
</feature>
<dbReference type="Pfam" id="PF00004">
    <property type="entry name" value="AAA"/>
    <property type="match status" value="2"/>
</dbReference>
<comment type="caution">
    <text evidence="6">The sequence shown here is derived from an EMBL/GenBank/DDBJ whole genome shotgun (WGS) entry which is preliminary data.</text>
</comment>
<keyword evidence="7" id="KW-1185">Reference proteome</keyword>
<dbReference type="InterPro" id="IPR003959">
    <property type="entry name" value="ATPase_AAA_core"/>
</dbReference>
<dbReference type="PROSITE" id="PS51786">
    <property type="entry name" value="LON_PROTEOLYTIC"/>
    <property type="match status" value="1"/>
</dbReference>
<gene>
    <name evidence="6" type="ORF">H7U36_14350</name>
</gene>
<dbReference type="Pfam" id="PF05362">
    <property type="entry name" value="Lon_C"/>
    <property type="match status" value="1"/>
</dbReference>
<dbReference type="InterPro" id="IPR020568">
    <property type="entry name" value="Ribosomal_Su5_D2-typ_SF"/>
</dbReference>
<dbReference type="SMART" id="SM00382">
    <property type="entry name" value="AAA"/>
    <property type="match status" value="2"/>
</dbReference>
<evidence type="ECO:0000313" key="7">
    <source>
        <dbReference type="Proteomes" id="UP000716906"/>
    </source>
</evidence>
<dbReference type="Gene3D" id="3.40.50.300">
    <property type="entry name" value="P-loop containing nucleotide triphosphate hydrolases"/>
    <property type="match status" value="2"/>
</dbReference>
<dbReference type="PANTHER" id="PTHR10046">
    <property type="entry name" value="ATP DEPENDENT LON PROTEASE FAMILY MEMBER"/>
    <property type="match status" value="1"/>
</dbReference>
<evidence type="ECO:0000256" key="3">
    <source>
        <dbReference type="PROSITE-ProRule" id="PRU01122"/>
    </source>
</evidence>